<feature type="transmembrane region" description="Helical" evidence="8">
    <location>
        <begin position="160"/>
        <end position="181"/>
    </location>
</feature>
<dbReference type="PANTHER" id="PTHR31942:SF89">
    <property type="entry name" value="MLO-LIKE PROTEIN 3"/>
    <property type="match status" value="1"/>
</dbReference>
<gene>
    <name evidence="9" type="ORF">FRX31_020468</name>
</gene>
<protein>
    <submittedName>
        <fullName evidence="9">Mlo-like protein</fullName>
    </submittedName>
</protein>
<dbReference type="OrthoDB" id="1388414at2759"/>
<feature type="transmembrane region" description="Helical" evidence="8">
    <location>
        <begin position="19"/>
        <end position="42"/>
    </location>
</feature>
<comment type="caution">
    <text evidence="9">The sequence shown here is derived from an EMBL/GenBank/DDBJ whole genome shotgun (WGS) entry which is preliminary data.</text>
</comment>
<sequence length="202" mass="22555">MAVEATNASTSSLLHTPTWAVAVVFFVMIAISIALEQSIHFLERWLKRHHKKALIDALDKLRSELILVGFISILLTASQRSISNICIPTEVANRMLPCHRTPKSTSNPKGFETSKNGIVRKLFSIDRRLAGSESAVYDHCASKGMVSLISQEGLNQLHRFIFILAAVHVAFSVFTMALGSAKMKRWKAWEKETQTTDYQVAN</sequence>
<dbReference type="Pfam" id="PF03094">
    <property type="entry name" value="Mlo"/>
    <property type="match status" value="1"/>
</dbReference>
<evidence type="ECO:0000256" key="3">
    <source>
        <dbReference type="ARBA" id="ARBA00022692"/>
    </source>
</evidence>
<dbReference type="Proteomes" id="UP000554482">
    <property type="component" value="Unassembled WGS sequence"/>
</dbReference>
<accession>A0A7J6W0U7</accession>
<keyword evidence="6 8" id="KW-0472">Membrane</keyword>
<evidence type="ECO:0000313" key="9">
    <source>
        <dbReference type="EMBL" id="KAF5189945.1"/>
    </source>
</evidence>
<keyword evidence="4" id="KW-0611">Plant defense</keyword>
<evidence type="ECO:0000313" key="10">
    <source>
        <dbReference type="Proteomes" id="UP000554482"/>
    </source>
</evidence>
<evidence type="ECO:0000256" key="1">
    <source>
        <dbReference type="ARBA" id="ARBA00004141"/>
    </source>
</evidence>
<reference evidence="9 10" key="1">
    <citation type="submission" date="2020-06" db="EMBL/GenBank/DDBJ databases">
        <title>Transcriptomic and genomic resources for Thalictrum thalictroides and T. hernandezii: Facilitating candidate gene discovery in an emerging model plant lineage.</title>
        <authorList>
            <person name="Arias T."/>
            <person name="Riano-Pachon D.M."/>
            <person name="Di Stilio V.S."/>
        </authorList>
    </citation>
    <scope>NUCLEOTIDE SEQUENCE [LARGE SCALE GENOMIC DNA]</scope>
    <source>
        <strain evidence="10">cv. WT478/WT964</strain>
        <tissue evidence="9">Leaves</tissue>
    </source>
</reference>
<dbReference type="AlphaFoldDB" id="A0A7J6W0U7"/>
<dbReference type="PANTHER" id="PTHR31942">
    <property type="entry name" value="MLO-LIKE PROTEIN 1"/>
    <property type="match status" value="1"/>
</dbReference>
<dbReference type="InterPro" id="IPR004326">
    <property type="entry name" value="Mlo"/>
</dbReference>
<evidence type="ECO:0000256" key="5">
    <source>
        <dbReference type="ARBA" id="ARBA00022989"/>
    </source>
</evidence>
<evidence type="ECO:0000256" key="4">
    <source>
        <dbReference type="ARBA" id="ARBA00022821"/>
    </source>
</evidence>
<keyword evidence="3 8" id="KW-0812">Transmembrane</keyword>
<dbReference type="EMBL" id="JABWDY010024832">
    <property type="protein sequence ID" value="KAF5189945.1"/>
    <property type="molecule type" value="Genomic_DNA"/>
</dbReference>
<dbReference type="GO" id="GO:0006952">
    <property type="term" value="P:defense response"/>
    <property type="evidence" value="ECO:0007669"/>
    <property type="project" value="UniProtKB-KW"/>
</dbReference>
<comment type="similarity">
    <text evidence="2">Belongs to the MLO family.</text>
</comment>
<evidence type="ECO:0000256" key="8">
    <source>
        <dbReference type="SAM" id="Phobius"/>
    </source>
</evidence>
<proteinExistence type="inferred from homology"/>
<name>A0A7J6W0U7_THATH</name>
<keyword evidence="5 8" id="KW-1133">Transmembrane helix</keyword>
<evidence type="ECO:0000256" key="6">
    <source>
        <dbReference type="ARBA" id="ARBA00023136"/>
    </source>
</evidence>
<feature type="non-terminal residue" evidence="9">
    <location>
        <position position="1"/>
    </location>
</feature>
<evidence type="ECO:0000256" key="7">
    <source>
        <dbReference type="ARBA" id="ARBA00023265"/>
    </source>
</evidence>
<keyword evidence="7" id="KW-0568">Pathogenesis-related protein</keyword>
<comment type="subcellular location">
    <subcellularLocation>
        <location evidence="1">Membrane</location>
        <topology evidence="1">Multi-pass membrane protein</topology>
    </subcellularLocation>
</comment>
<evidence type="ECO:0000256" key="2">
    <source>
        <dbReference type="ARBA" id="ARBA00006574"/>
    </source>
</evidence>
<dbReference type="GO" id="GO:0016020">
    <property type="term" value="C:membrane"/>
    <property type="evidence" value="ECO:0007669"/>
    <property type="project" value="UniProtKB-SubCell"/>
</dbReference>
<keyword evidence="10" id="KW-1185">Reference proteome</keyword>
<organism evidence="9 10">
    <name type="scientific">Thalictrum thalictroides</name>
    <name type="common">Rue-anemone</name>
    <name type="synonym">Anemone thalictroides</name>
    <dbReference type="NCBI Taxonomy" id="46969"/>
    <lineage>
        <taxon>Eukaryota</taxon>
        <taxon>Viridiplantae</taxon>
        <taxon>Streptophyta</taxon>
        <taxon>Embryophyta</taxon>
        <taxon>Tracheophyta</taxon>
        <taxon>Spermatophyta</taxon>
        <taxon>Magnoliopsida</taxon>
        <taxon>Ranunculales</taxon>
        <taxon>Ranunculaceae</taxon>
        <taxon>Thalictroideae</taxon>
        <taxon>Thalictrum</taxon>
    </lineage>
</organism>